<dbReference type="InterPro" id="IPR027007">
    <property type="entry name" value="C2_DOCK-type_domain"/>
</dbReference>
<organism evidence="3 4">
    <name type="scientific">Euroglyphus maynei</name>
    <name type="common">Mayne's house dust mite</name>
    <dbReference type="NCBI Taxonomy" id="6958"/>
    <lineage>
        <taxon>Eukaryota</taxon>
        <taxon>Metazoa</taxon>
        <taxon>Ecdysozoa</taxon>
        <taxon>Arthropoda</taxon>
        <taxon>Chelicerata</taxon>
        <taxon>Arachnida</taxon>
        <taxon>Acari</taxon>
        <taxon>Acariformes</taxon>
        <taxon>Sarcoptiformes</taxon>
        <taxon>Astigmata</taxon>
        <taxon>Psoroptidia</taxon>
        <taxon>Analgoidea</taxon>
        <taxon>Pyroglyphidae</taxon>
        <taxon>Pyroglyphinae</taxon>
        <taxon>Euroglyphus</taxon>
    </lineage>
</organism>
<keyword evidence="4" id="KW-1185">Reference proteome</keyword>
<proteinExistence type="inferred from homology"/>
<feature type="non-terminal residue" evidence="3">
    <location>
        <position position="1"/>
    </location>
</feature>
<protein>
    <submittedName>
        <fullName evidence="3">Dedicator of cytokinesis protein 11-like protein</fullName>
    </submittedName>
</protein>
<sequence length="1139" mass="131435">LNESYFYRISLFDCKLGKLSEEFRYVVSPDIHVCRSSAMAEGNRGFDQKLMCTVTKALFQVDLNHSNRNDLYLVLRVERTSHRLPNYACYPIVNVNQNGPNNNNNNKAAQNLMIRQHVEPYAWSIRPLFHPDSMNLETNSNFGLFYRMDQNRLSDEFICNILNQVSHQSTSTRSQTIITGRLEIELVDWKTFRKQQMKSHQHEEKENRAAEIVLFNPSSYARKTTISLEEENISAKQQSQQPKVLMNPIVEIQSLRLSSQPYSEYFNILYIYPQSLRYDSQRVFSKARNLCVTVEIRDTDNVNESRSLPIIYGRPHDSSLFVTSATTSVSKHSVTPDFFEEIKVALPLNFSDKLHILFTFCHISCKKECSYSIVGYSWLPISSEKHRIHCENVALSVFASLPNNYLSCQSLGLGKGLSMPDVKVVGKEIFKLSLSLTSSVISRDFELHNTLLSVIKITRSHRNDSKEISHIISLERQLPKMLGQLPQCDCEELIHFSQIIIQQLFKLIVYAASQELIQESLNTIVALVDRFRRDNRLDIVHEFIHSTFETVEFCGLYIHDQLIILMEKMFAKFIDSNQTKQQQQSTTEEMKLLLSNLWFLLQIMTKSMAQYLIRTGRIRRKREERFDEEFLLNLKSFFQHASSVIATNSRLEQVQDANRALAHFMTRLCSFFDRCIIFNAMFHHVNCLSSRDIVIQELKFNAIATLLAHEHFIPYCNPSQLEDTVTLTMEFCGKHFPVFLILNEFRSLYHQSATSVRQIRQLALSIVRNQLTKHMLDDRYSSLECREKVICLYLPILSVILENCNRMMGGISSDQKQSYSSSSKHHNSFATIHEQQQQPNSMDGGLNSLLVRSTSEISSTLSSISSYSSTNSTTGSINTLTGHNRSNSAATSITLASNTVRFDKFSIEEVRDLFICFLCIVQMINTDRMNLLTKKQRKDLFLCLELAINCFEFKPKKLADTRSKTMPNPINNLNHHHHHLHHSFMMNTLTSCNHYREIGENHLTSYLLQQNLSIQSALITLRTIHLYLDDDGDEKPMDHSISQILSIYLTLMTLPQSQTVLIHLFNSLRYFVHKYSPLLFNSNAFLSAIISKVIRYCNSSLTPIRQGATDLLYCLFVRNMKRTRFETIVCVSRLASSDP</sequence>
<evidence type="ECO:0000259" key="2">
    <source>
        <dbReference type="PROSITE" id="PS51650"/>
    </source>
</evidence>
<dbReference type="OrthoDB" id="47328at2759"/>
<dbReference type="GO" id="GO:0007264">
    <property type="term" value="P:small GTPase-mediated signal transduction"/>
    <property type="evidence" value="ECO:0007669"/>
    <property type="project" value="InterPro"/>
</dbReference>
<dbReference type="GO" id="GO:0005085">
    <property type="term" value="F:guanyl-nucleotide exchange factor activity"/>
    <property type="evidence" value="ECO:0007669"/>
    <property type="project" value="InterPro"/>
</dbReference>
<evidence type="ECO:0000256" key="1">
    <source>
        <dbReference type="PROSITE-ProRule" id="PRU00983"/>
    </source>
</evidence>
<dbReference type="AlphaFoldDB" id="A0A1Y3BA21"/>
<name>A0A1Y3BA21_EURMA</name>
<dbReference type="EMBL" id="MUJZ01035384">
    <property type="protein sequence ID" value="OTF76874.1"/>
    <property type="molecule type" value="Genomic_DNA"/>
</dbReference>
<evidence type="ECO:0000313" key="3">
    <source>
        <dbReference type="EMBL" id="OTF76874.1"/>
    </source>
</evidence>
<gene>
    <name evidence="3" type="ORF">BLA29_001367</name>
</gene>
<dbReference type="InterPro" id="IPR026791">
    <property type="entry name" value="DOCK"/>
</dbReference>
<reference evidence="3 4" key="1">
    <citation type="submission" date="2017-03" db="EMBL/GenBank/DDBJ databases">
        <title>Genome Survey of Euroglyphus maynei.</title>
        <authorList>
            <person name="Arlian L.G."/>
            <person name="Morgan M.S."/>
            <person name="Rider S.D."/>
        </authorList>
    </citation>
    <scope>NUCLEOTIDE SEQUENCE [LARGE SCALE GENOMIC DNA]</scope>
    <source>
        <strain evidence="3">Arlian Lab</strain>
        <tissue evidence="3">Whole body</tissue>
    </source>
</reference>
<accession>A0A1Y3BA21</accession>
<evidence type="ECO:0000313" key="4">
    <source>
        <dbReference type="Proteomes" id="UP000194236"/>
    </source>
</evidence>
<dbReference type="PANTHER" id="PTHR23317:SF26">
    <property type="entry name" value="ZIZIMIN, ISOFORM K"/>
    <property type="match status" value="1"/>
</dbReference>
<dbReference type="Proteomes" id="UP000194236">
    <property type="component" value="Unassembled WGS sequence"/>
</dbReference>
<feature type="domain" description="C2 DOCK-type" evidence="2">
    <location>
        <begin position="266"/>
        <end position="437"/>
    </location>
</feature>
<dbReference type="Gene3D" id="2.60.40.150">
    <property type="entry name" value="C2 domain"/>
    <property type="match status" value="1"/>
</dbReference>
<comment type="similarity">
    <text evidence="1">Belongs to the DOCK family.</text>
</comment>
<dbReference type="InterPro" id="IPR035892">
    <property type="entry name" value="C2_domain_sf"/>
</dbReference>
<feature type="non-terminal residue" evidence="3">
    <location>
        <position position="1139"/>
    </location>
</feature>
<dbReference type="Pfam" id="PF14429">
    <property type="entry name" value="DOCK-C2"/>
    <property type="match status" value="1"/>
</dbReference>
<comment type="caution">
    <text evidence="3">The sequence shown here is derived from an EMBL/GenBank/DDBJ whole genome shotgun (WGS) entry which is preliminary data.</text>
</comment>
<dbReference type="PROSITE" id="PS51650">
    <property type="entry name" value="C2_DOCK"/>
    <property type="match status" value="1"/>
</dbReference>
<dbReference type="PANTHER" id="PTHR23317">
    <property type="entry name" value="DEDICATOR OF CYTOKINESIS DOCK"/>
    <property type="match status" value="1"/>
</dbReference>